<evidence type="ECO:0000313" key="4">
    <source>
        <dbReference type="Proteomes" id="UP001157418"/>
    </source>
</evidence>
<dbReference type="Proteomes" id="UP001157418">
    <property type="component" value="Unassembled WGS sequence"/>
</dbReference>
<keyword evidence="1" id="KW-0175">Coiled coil</keyword>
<organism evidence="3 4">
    <name type="scientific">Lactuca virosa</name>
    <dbReference type="NCBI Taxonomy" id="75947"/>
    <lineage>
        <taxon>Eukaryota</taxon>
        <taxon>Viridiplantae</taxon>
        <taxon>Streptophyta</taxon>
        <taxon>Embryophyta</taxon>
        <taxon>Tracheophyta</taxon>
        <taxon>Spermatophyta</taxon>
        <taxon>Magnoliopsida</taxon>
        <taxon>eudicotyledons</taxon>
        <taxon>Gunneridae</taxon>
        <taxon>Pentapetalae</taxon>
        <taxon>asterids</taxon>
        <taxon>campanulids</taxon>
        <taxon>Asterales</taxon>
        <taxon>Asteraceae</taxon>
        <taxon>Cichorioideae</taxon>
        <taxon>Cichorieae</taxon>
        <taxon>Lactucinae</taxon>
        <taxon>Lactuca</taxon>
    </lineage>
</organism>
<evidence type="ECO:0000313" key="3">
    <source>
        <dbReference type="EMBL" id="CAH1419779.1"/>
    </source>
</evidence>
<gene>
    <name evidence="3" type="ORF">LVIROSA_LOCUS7285</name>
</gene>
<dbReference type="InterPro" id="IPR000182">
    <property type="entry name" value="GNAT_dom"/>
</dbReference>
<evidence type="ECO:0000256" key="1">
    <source>
        <dbReference type="SAM" id="Coils"/>
    </source>
</evidence>
<sequence length="203" mass="22840">MQMVIQSNHGLTIYFVFDIANSIPSINMLPPPISSGPVNESRNQLPDILCVIQLGYGSTAIELLSMYFEGQFTSISEEDDVQNKPESSHLIITKATEKAAQETGALNEEKDKLEKQLEELGWRLQLEKRLRTDLEEEKAQEALKFQNSLEAMQKKLDEVNALAVMEREAAKKTIDEATAVVEEKEIVIEDTKKIESLTAEVDE</sequence>
<name>A0AAU9M6R4_9ASTR</name>
<protein>
    <recommendedName>
        <fullName evidence="2">N-acetyltransferase domain-containing protein</fullName>
    </recommendedName>
</protein>
<dbReference type="GO" id="GO:0016747">
    <property type="term" value="F:acyltransferase activity, transferring groups other than amino-acyl groups"/>
    <property type="evidence" value="ECO:0007669"/>
    <property type="project" value="InterPro"/>
</dbReference>
<dbReference type="EMBL" id="CAKMRJ010000545">
    <property type="protein sequence ID" value="CAH1419779.1"/>
    <property type="molecule type" value="Genomic_DNA"/>
</dbReference>
<keyword evidence="4" id="KW-1185">Reference proteome</keyword>
<comment type="caution">
    <text evidence="3">The sequence shown here is derived from an EMBL/GenBank/DDBJ whole genome shotgun (WGS) entry which is preliminary data.</text>
</comment>
<feature type="coiled-coil region" evidence="1">
    <location>
        <begin position="96"/>
        <end position="162"/>
    </location>
</feature>
<reference evidence="3 4" key="1">
    <citation type="submission" date="2022-01" db="EMBL/GenBank/DDBJ databases">
        <authorList>
            <person name="Xiong W."/>
            <person name="Schranz E."/>
        </authorList>
    </citation>
    <scope>NUCLEOTIDE SEQUENCE [LARGE SCALE GENOMIC DNA]</scope>
</reference>
<dbReference type="Pfam" id="PF13718">
    <property type="entry name" value="GNAT_acetyltr_2"/>
    <property type="match status" value="1"/>
</dbReference>
<proteinExistence type="predicted"/>
<feature type="domain" description="N-acetyltransferase" evidence="2">
    <location>
        <begin position="54"/>
        <end position="120"/>
    </location>
</feature>
<dbReference type="AlphaFoldDB" id="A0AAU9M6R4"/>
<evidence type="ECO:0000259" key="2">
    <source>
        <dbReference type="Pfam" id="PF13718"/>
    </source>
</evidence>
<accession>A0AAU9M6R4</accession>